<reference evidence="2 3" key="1">
    <citation type="submission" date="2018-06" db="EMBL/GenBank/DDBJ databases">
        <authorList>
            <consortium name="Pathogen Informatics"/>
            <person name="Doyle S."/>
        </authorList>
    </citation>
    <scope>NUCLEOTIDE SEQUENCE [LARGE SCALE GENOMIC DNA]</scope>
    <source>
        <strain evidence="2 3">NCTC11679</strain>
    </source>
</reference>
<feature type="domain" description="KTSC" evidence="1">
    <location>
        <begin position="7"/>
        <end position="52"/>
    </location>
</feature>
<dbReference type="Proteomes" id="UP000255239">
    <property type="component" value="Unassembled WGS sequence"/>
</dbReference>
<organism evidence="2 3">
    <name type="scientific">Klebsiella pneumoniae</name>
    <dbReference type="NCBI Taxonomy" id="573"/>
    <lineage>
        <taxon>Bacteria</taxon>
        <taxon>Pseudomonadati</taxon>
        <taxon>Pseudomonadota</taxon>
        <taxon>Gammaproteobacteria</taxon>
        <taxon>Enterobacterales</taxon>
        <taxon>Enterobacteriaceae</taxon>
        <taxon>Klebsiella/Raoultella group</taxon>
        <taxon>Klebsiella</taxon>
        <taxon>Klebsiella pneumoniae complex</taxon>
    </lineage>
</organism>
<gene>
    <name evidence="2" type="ORF">NCTC11679_03053</name>
</gene>
<evidence type="ECO:0000313" key="2">
    <source>
        <dbReference type="EMBL" id="STV64474.1"/>
    </source>
</evidence>
<dbReference type="Pfam" id="PF13619">
    <property type="entry name" value="KTSC"/>
    <property type="match status" value="1"/>
</dbReference>
<protein>
    <submittedName>
        <fullName evidence="2">KTSC domain protein</fullName>
    </submittedName>
</protein>
<dbReference type="InterPro" id="IPR025309">
    <property type="entry name" value="KTSC_dom"/>
</dbReference>
<dbReference type="EMBL" id="UGMG01000001">
    <property type="protein sequence ID" value="STV64474.1"/>
    <property type="molecule type" value="Genomic_DNA"/>
</dbReference>
<evidence type="ECO:0000313" key="3">
    <source>
        <dbReference type="Proteomes" id="UP000255239"/>
    </source>
</evidence>
<proteinExistence type="predicted"/>
<accession>A0A378C9E0</accession>
<dbReference type="AlphaFoldDB" id="A0A378C9E0"/>
<sequence length="56" mass="6503">MHHHPVKSSRIISVAYDDASATLEIYFYHQPPLQYTGVPPRIFHDFLQVVSKRPVL</sequence>
<evidence type="ECO:0000259" key="1">
    <source>
        <dbReference type="Pfam" id="PF13619"/>
    </source>
</evidence>
<name>A0A378C9E0_KLEPN</name>